<comment type="caution">
    <text evidence="2">The sequence shown here is derived from an EMBL/GenBank/DDBJ whole genome shotgun (WGS) entry which is preliminary data.</text>
</comment>
<protein>
    <submittedName>
        <fullName evidence="2">ROK family protein</fullName>
    </submittedName>
</protein>
<dbReference type="InterPro" id="IPR000600">
    <property type="entry name" value="ROK"/>
</dbReference>
<gene>
    <name evidence="2" type="ORF">CJ218_08630</name>
</gene>
<evidence type="ECO:0000313" key="2">
    <source>
        <dbReference type="EMBL" id="PMC51693.1"/>
    </source>
</evidence>
<dbReference type="AlphaFoldDB" id="A0A2N6SCP5"/>
<dbReference type="CDD" id="cd24068">
    <property type="entry name" value="ASKHA_NBD_ROK_FnNanK-like"/>
    <property type="match status" value="1"/>
</dbReference>
<dbReference type="Gene3D" id="3.30.420.40">
    <property type="match status" value="2"/>
</dbReference>
<dbReference type="EMBL" id="PNGT01000012">
    <property type="protein sequence ID" value="PMC51693.1"/>
    <property type="molecule type" value="Genomic_DNA"/>
</dbReference>
<dbReference type="SUPFAM" id="SSF53067">
    <property type="entry name" value="Actin-like ATPase domain"/>
    <property type="match status" value="1"/>
</dbReference>
<name>A0A2N6SCP5_9BACL</name>
<dbReference type="RefSeq" id="WP_102190287.1">
    <property type="nucleotide sequence ID" value="NZ_PNGT01000012.1"/>
</dbReference>
<dbReference type="STRING" id="84135.GCA_001052115_01743"/>
<accession>A0A2N6SCP5</accession>
<organism evidence="2 3">
    <name type="scientific">Gemella sanguinis</name>
    <dbReference type="NCBI Taxonomy" id="84135"/>
    <lineage>
        <taxon>Bacteria</taxon>
        <taxon>Bacillati</taxon>
        <taxon>Bacillota</taxon>
        <taxon>Bacilli</taxon>
        <taxon>Bacillales</taxon>
        <taxon>Gemellaceae</taxon>
        <taxon>Gemella</taxon>
    </lineage>
</organism>
<proteinExistence type="inferred from homology"/>
<comment type="similarity">
    <text evidence="1">Belongs to the ROK (NagC/XylR) family.</text>
</comment>
<dbReference type="Pfam" id="PF00480">
    <property type="entry name" value="ROK"/>
    <property type="match status" value="1"/>
</dbReference>
<dbReference type="Proteomes" id="UP000235670">
    <property type="component" value="Unassembled WGS sequence"/>
</dbReference>
<dbReference type="InterPro" id="IPR043129">
    <property type="entry name" value="ATPase_NBD"/>
</dbReference>
<dbReference type="PANTHER" id="PTHR18964">
    <property type="entry name" value="ROK (REPRESSOR, ORF, KINASE) FAMILY"/>
    <property type="match status" value="1"/>
</dbReference>
<evidence type="ECO:0000256" key="1">
    <source>
        <dbReference type="ARBA" id="ARBA00006479"/>
    </source>
</evidence>
<evidence type="ECO:0000313" key="3">
    <source>
        <dbReference type="Proteomes" id="UP000235670"/>
    </source>
</evidence>
<reference evidence="2 3" key="1">
    <citation type="submission" date="2017-09" db="EMBL/GenBank/DDBJ databases">
        <title>Bacterial strain isolated from the female urinary microbiota.</title>
        <authorList>
            <person name="Thomas-White K."/>
            <person name="Kumar N."/>
            <person name="Forster S."/>
            <person name="Putonti C."/>
            <person name="Lawley T."/>
            <person name="Wolfe A.J."/>
        </authorList>
    </citation>
    <scope>NUCLEOTIDE SEQUENCE [LARGE SCALE GENOMIC DNA]</scope>
    <source>
        <strain evidence="2 3">UMB0186</strain>
    </source>
</reference>
<dbReference type="OrthoDB" id="9795247at2"/>
<dbReference type="PANTHER" id="PTHR18964:SF165">
    <property type="entry name" value="BETA-GLUCOSIDE KINASE"/>
    <property type="match status" value="1"/>
</dbReference>
<sequence length="289" mass="31771">MFLGIDIGGTSIKFAVIDNNYKIVHYETCKTPDNVTTKITDEMFRIASKIRESYNFTAAGISAAGVIDNVNMEVIRSAPTIKNYLGTNFKKDFGDRLGIDVYADNDVNCALLGEQWLGGAKGLDEVFCMALGTGIGGAYYLTSLPFGSNFSVGEIGQSVYDVDTDTTYEQRASTIALDRKIKNEMYEGLSVIEFFDLCKRDDSTALKVLDEWLYEVARGIVNLLCILDPKYIIIGGAVSAQGDYLLNKLEAKVRELHPIKINKTKFLAAELGNDAALYGAISPFVKKII</sequence>